<dbReference type="SUPFAM" id="SSF52151">
    <property type="entry name" value="FabD/lysophospholipase-like"/>
    <property type="match status" value="1"/>
</dbReference>
<dbReference type="Gene3D" id="3.40.366.10">
    <property type="entry name" value="Malonyl-Coenzyme A Acyl Carrier Protein, domain 2"/>
    <property type="match status" value="1"/>
</dbReference>
<dbReference type="EMBL" id="JAAIVB010000065">
    <property type="protein sequence ID" value="NEX63102.1"/>
    <property type="molecule type" value="Genomic_DNA"/>
</dbReference>
<accession>A0A6B3SXA0</accession>
<dbReference type="GO" id="GO:0005829">
    <property type="term" value="C:cytosol"/>
    <property type="evidence" value="ECO:0007669"/>
    <property type="project" value="TreeGrafter"/>
</dbReference>
<dbReference type="InterPro" id="IPR001227">
    <property type="entry name" value="Ac_transferase_dom_sf"/>
</dbReference>
<keyword evidence="2" id="KW-0012">Acyltransferase</keyword>
<proteinExistence type="predicted"/>
<dbReference type="PANTHER" id="PTHR42681">
    <property type="entry name" value="MALONYL-COA-ACYL CARRIER PROTEIN TRANSACYLASE, MITOCHONDRIAL"/>
    <property type="match status" value="1"/>
</dbReference>
<sequence length="311" mass="32158">MSGRLALLCPGQGGQHAAMFDFARQHATARAALSRWDLPAACGHAGASLDDVLRDPQALFDNRSAQALVVASTLATWIALKDALPTPAAVVGYSVGELSAWAVAGGLDADEAISLARRRAALMSDCADGGPVQALAAVSGLPGELLDGVLAQTGFSLAIETPASVIVGGLQRQLPALREVVERQAGKLTVLPVNVASHTPLMQPAQAPFHAMLGSLLRDAGIPVIAGVDAERLTSADAGANALSRQLAEPIRFKDCLDAVAESGVTAAFELGPASALSRMLRQAHPHIACRSVCDFRTVDGAIQWMGRALE</sequence>
<dbReference type="GO" id="GO:0006633">
    <property type="term" value="P:fatty acid biosynthetic process"/>
    <property type="evidence" value="ECO:0007669"/>
    <property type="project" value="TreeGrafter"/>
</dbReference>
<dbReference type="GO" id="GO:0004314">
    <property type="term" value="F:[acyl-carrier-protein] S-malonyltransferase activity"/>
    <property type="evidence" value="ECO:0007669"/>
    <property type="project" value="TreeGrafter"/>
</dbReference>
<dbReference type="InterPro" id="IPR014043">
    <property type="entry name" value="Acyl_transferase_dom"/>
</dbReference>
<dbReference type="Proteomes" id="UP000482155">
    <property type="component" value="Unassembled WGS sequence"/>
</dbReference>
<gene>
    <name evidence="2" type="ORF">G3574_18620</name>
</gene>
<dbReference type="InterPro" id="IPR050858">
    <property type="entry name" value="Mal-CoA-ACP_Trans/PKS_FabD"/>
</dbReference>
<dbReference type="PANTHER" id="PTHR42681:SF6">
    <property type="entry name" value="BLL0263 PROTEIN"/>
    <property type="match status" value="1"/>
</dbReference>
<evidence type="ECO:0000259" key="1">
    <source>
        <dbReference type="SMART" id="SM00827"/>
    </source>
</evidence>
<evidence type="ECO:0000313" key="2">
    <source>
        <dbReference type="EMBL" id="NEX63102.1"/>
    </source>
</evidence>
<dbReference type="RefSeq" id="WP_163966505.1">
    <property type="nucleotide sequence ID" value="NZ_JAAIVB010000065.1"/>
</dbReference>
<name>A0A6B3SXA0_9BURK</name>
<evidence type="ECO:0000313" key="3">
    <source>
        <dbReference type="Proteomes" id="UP000482155"/>
    </source>
</evidence>
<dbReference type="SMART" id="SM00827">
    <property type="entry name" value="PKS_AT"/>
    <property type="match status" value="1"/>
</dbReference>
<dbReference type="Pfam" id="PF00698">
    <property type="entry name" value="Acyl_transf_1"/>
    <property type="match status" value="1"/>
</dbReference>
<dbReference type="InterPro" id="IPR016035">
    <property type="entry name" value="Acyl_Trfase/lysoPLipase"/>
</dbReference>
<feature type="domain" description="Malonyl-CoA:ACP transacylase (MAT)" evidence="1">
    <location>
        <begin position="8"/>
        <end position="296"/>
    </location>
</feature>
<protein>
    <submittedName>
        <fullName evidence="2">Acyltransferase domain-containing protein</fullName>
    </submittedName>
</protein>
<reference evidence="2 3" key="1">
    <citation type="submission" date="2020-02" db="EMBL/GenBank/DDBJ databases">
        <authorList>
            <person name="Kim M.K."/>
        </authorList>
    </citation>
    <scope>NUCLEOTIDE SEQUENCE [LARGE SCALE GENOMIC DNA]</scope>
    <source>
        <strain evidence="2 3">17J57-3</strain>
    </source>
</reference>
<organism evidence="2 3">
    <name type="scientific">Noviherbaspirillum galbum</name>
    <dbReference type="NCBI Taxonomy" id="2709383"/>
    <lineage>
        <taxon>Bacteria</taxon>
        <taxon>Pseudomonadati</taxon>
        <taxon>Pseudomonadota</taxon>
        <taxon>Betaproteobacteria</taxon>
        <taxon>Burkholderiales</taxon>
        <taxon>Oxalobacteraceae</taxon>
        <taxon>Noviherbaspirillum</taxon>
    </lineage>
</organism>
<dbReference type="Gene3D" id="3.30.70.250">
    <property type="entry name" value="Malonyl-CoA ACP transacylase, ACP-binding"/>
    <property type="match status" value="1"/>
</dbReference>
<keyword evidence="2" id="KW-0808">Transferase</keyword>
<comment type="caution">
    <text evidence="2">The sequence shown here is derived from an EMBL/GenBank/DDBJ whole genome shotgun (WGS) entry which is preliminary data.</text>
</comment>
<keyword evidence="3" id="KW-1185">Reference proteome</keyword>
<dbReference type="AlphaFoldDB" id="A0A6B3SXA0"/>